<proteinExistence type="predicted"/>
<dbReference type="InParanoid" id="A0A6P7H1K8"/>
<dbReference type="InterPro" id="IPR029526">
    <property type="entry name" value="PGBD"/>
</dbReference>
<dbReference type="PANTHER" id="PTHR47055">
    <property type="entry name" value="DDE_TNP_1_7 DOMAIN-CONTAINING PROTEIN"/>
    <property type="match status" value="1"/>
</dbReference>
<sequence>MVDNLPASQLRAPAELQVRNSNEKDFAMEKIDATKVNWDKDGDLEATARLFPASSCEGYSNCTPFELFEKFFDDELIKLLVTESTRYAHFKNLADPQITINDMKCFIIILIITGYNESSGKKYYWYMEYDMILGMIILVIFWYLLRKIRKRNVQIKGASL</sequence>
<evidence type="ECO:0000313" key="3">
    <source>
        <dbReference type="RefSeq" id="XP_028152347.1"/>
    </source>
</evidence>
<dbReference type="Pfam" id="PF13843">
    <property type="entry name" value="DDE_Tnp_1_7"/>
    <property type="match status" value="1"/>
</dbReference>
<accession>A0A6P7H1K8</accession>
<keyword evidence="1" id="KW-0472">Membrane</keyword>
<keyword evidence="1" id="KW-1133">Transmembrane helix</keyword>
<reference evidence="3" key="1">
    <citation type="submission" date="2025-08" db="UniProtKB">
        <authorList>
            <consortium name="RefSeq"/>
        </authorList>
    </citation>
    <scope>IDENTIFICATION</scope>
    <source>
        <tissue evidence="3">Whole insect</tissue>
    </source>
</reference>
<feature type="transmembrane region" description="Helical" evidence="1">
    <location>
        <begin position="123"/>
        <end position="145"/>
    </location>
</feature>
<name>A0A6P7H1K8_DIAVI</name>
<dbReference type="PANTHER" id="PTHR47055:SF3">
    <property type="entry name" value="PHORBOL-ESTER_DAG-TYPE DOMAIN-CONTAINING PROTEIN"/>
    <property type="match status" value="1"/>
</dbReference>
<organism evidence="3">
    <name type="scientific">Diabrotica virgifera virgifera</name>
    <name type="common">western corn rootworm</name>
    <dbReference type="NCBI Taxonomy" id="50390"/>
    <lineage>
        <taxon>Eukaryota</taxon>
        <taxon>Metazoa</taxon>
        <taxon>Ecdysozoa</taxon>
        <taxon>Arthropoda</taxon>
        <taxon>Hexapoda</taxon>
        <taxon>Insecta</taxon>
        <taxon>Pterygota</taxon>
        <taxon>Neoptera</taxon>
        <taxon>Endopterygota</taxon>
        <taxon>Coleoptera</taxon>
        <taxon>Polyphaga</taxon>
        <taxon>Cucujiformia</taxon>
        <taxon>Chrysomeloidea</taxon>
        <taxon>Chrysomelidae</taxon>
        <taxon>Galerucinae</taxon>
        <taxon>Diabroticina</taxon>
        <taxon>Diabroticites</taxon>
        <taxon>Diabrotica</taxon>
    </lineage>
</organism>
<dbReference type="GO" id="GO:0043565">
    <property type="term" value="F:sequence-specific DNA binding"/>
    <property type="evidence" value="ECO:0007669"/>
    <property type="project" value="TreeGrafter"/>
</dbReference>
<dbReference type="RefSeq" id="XP_028152347.1">
    <property type="nucleotide sequence ID" value="XM_028296546.1"/>
</dbReference>
<evidence type="ECO:0000256" key="1">
    <source>
        <dbReference type="SAM" id="Phobius"/>
    </source>
</evidence>
<dbReference type="AlphaFoldDB" id="A0A6P7H1K8"/>
<dbReference type="InterPro" id="IPR052638">
    <property type="entry name" value="PiggyBac_TE-derived"/>
</dbReference>
<protein>
    <submittedName>
        <fullName evidence="3">Uncharacterized protein LOC114345762</fullName>
    </submittedName>
</protein>
<evidence type="ECO:0000259" key="2">
    <source>
        <dbReference type="Pfam" id="PF13843"/>
    </source>
</evidence>
<keyword evidence="1" id="KW-0812">Transmembrane</keyword>
<gene>
    <name evidence="3" type="primary">LOC114345762</name>
</gene>
<feature type="domain" description="PiggyBac transposable element-derived protein" evidence="2">
    <location>
        <begin position="63"/>
        <end position="126"/>
    </location>
</feature>